<evidence type="ECO:0000256" key="2">
    <source>
        <dbReference type="ARBA" id="ARBA00023163"/>
    </source>
</evidence>
<gene>
    <name evidence="4" type="ORF">FDK13_19895</name>
</gene>
<dbReference type="SUPFAM" id="SSF46689">
    <property type="entry name" value="Homeodomain-like"/>
    <property type="match status" value="1"/>
</dbReference>
<dbReference type="InterPro" id="IPR018060">
    <property type="entry name" value="HTH_AraC"/>
</dbReference>
<keyword evidence="1" id="KW-0805">Transcription regulation</keyword>
<dbReference type="Gene3D" id="1.10.10.60">
    <property type="entry name" value="Homeodomain-like"/>
    <property type="match status" value="1"/>
</dbReference>
<dbReference type="InterPro" id="IPR009057">
    <property type="entry name" value="Homeodomain-like_sf"/>
</dbReference>
<evidence type="ECO:0000259" key="3">
    <source>
        <dbReference type="PROSITE" id="PS01124"/>
    </source>
</evidence>
<dbReference type="GO" id="GO:0043565">
    <property type="term" value="F:sequence-specific DNA binding"/>
    <property type="evidence" value="ECO:0007669"/>
    <property type="project" value="InterPro"/>
</dbReference>
<sequence>MQKWVVLEAKRLALNPGINMKAIAFQLGCEDVAYFSKFFKSCNGTSFTEFRKKII</sequence>
<protein>
    <submittedName>
        <fullName evidence="4">AraC family transcriptional regulator</fullName>
    </submittedName>
</protein>
<accession>A0A4U6D0B3</accession>
<evidence type="ECO:0000313" key="4">
    <source>
        <dbReference type="EMBL" id="TKT90589.1"/>
    </source>
</evidence>
<keyword evidence="5" id="KW-1185">Reference proteome</keyword>
<feature type="domain" description="HTH araC/xylS-type" evidence="3">
    <location>
        <begin position="1"/>
        <end position="53"/>
    </location>
</feature>
<dbReference type="OrthoDB" id="2585681at2"/>
<evidence type="ECO:0000313" key="5">
    <source>
        <dbReference type="Proteomes" id="UP000304900"/>
    </source>
</evidence>
<evidence type="ECO:0000256" key="1">
    <source>
        <dbReference type="ARBA" id="ARBA00023015"/>
    </source>
</evidence>
<dbReference type="Proteomes" id="UP000304900">
    <property type="component" value="Unassembled WGS sequence"/>
</dbReference>
<proteinExistence type="predicted"/>
<keyword evidence="2" id="KW-0804">Transcription</keyword>
<comment type="caution">
    <text evidence="4">The sequence shown here is derived from an EMBL/GenBank/DDBJ whole genome shotgun (WGS) entry which is preliminary data.</text>
</comment>
<reference evidence="4 5" key="1">
    <citation type="submission" date="2019-05" db="EMBL/GenBank/DDBJ databases">
        <title>Dyadobacter AR-3-8 sp. nov., isolated from arctic soil.</title>
        <authorList>
            <person name="Chaudhary D.K."/>
        </authorList>
    </citation>
    <scope>NUCLEOTIDE SEQUENCE [LARGE SCALE GENOMIC DNA]</scope>
    <source>
        <strain evidence="4 5">AR-3-8</strain>
    </source>
</reference>
<dbReference type="EMBL" id="SZVO01000009">
    <property type="protein sequence ID" value="TKT90589.1"/>
    <property type="molecule type" value="Genomic_DNA"/>
</dbReference>
<dbReference type="PROSITE" id="PS01124">
    <property type="entry name" value="HTH_ARAC_FAMILY_2"/>
    <property type="match status" value="1"/>
</dbReference>
<dbReference type="Pfam" id="PF12833">
    <property type="entry name" value="HTH_18"/>
    <property type="match status" value="1"/>
</dbReference>
<name>A0A4U6D0B3_9BACT</name>
<organism evidence="4 5">
    <name type="scientific">Dyadobacter frigoris</name>
    <dbReference type="NCBI Taxonomy" id="2576211"/>
    <lineage>
        <taxon>Bacteria</taxon>
        <taxon>Pseudomonadati</taxon>
        <taxon>Bacteroidota</taxon>
        <taxon>Cytophagia</taxon>
        <taxon>Cytophagales</taxon>
        <taxon>Spirosomataceae</taxon>
        <taxon>Dyadobacter</taxon>
    </lineage>
</organism>
<dbReference type="GO" id="GO:0003700">
    <property type="term" value="F:DNA-binding transcription factor activity"/>
    <property type="evidence" value="ECO:0007669"/>
    <property type="project" value="InterPro"/>
</dbReference>
<dbReference type="AlphaFoldDB" id="A0A4U6D0B3"/>